<proteinExistence type="predicted"/>
<accession>A0ABV4T0L4</accession>
<gene>
    <name evidence="2" type="ORF">ACEG43_46195</name>
</gene>
<sequence length="145" mass="14996">MGLASVPSTDPGGLSPGGADLVVKYDDMGKIGHAAFLLHRHLSSAGKHAQDQTEAAAKSLESDGFETGAALAKAGKGWQGQLQVLLDACAQISNHLDYSVKSSKQDDGFIAARMKASKISEYLDVPPPTSGSDAPHIPKADGPIM</sequence>
<feature type="region of interest" description="Disordered" evidence="1">
    <location>
        <begin position="123"/>
        <end position="145"/>
    </location>
</feature>
<name>A0ABV4T0L4_9ACTN</name>
<dbReference type="Proteomes" id="UP001571476">
    <property type="component" value="Unassembled WGS sequence"/>
</dbReference>
<reference evidence="2 3" key="1">
    <citation type="submission" date="2024-08" db="EMBL/GenBank/DDBJ databases">
        <title>Genome sequence of Streptomyces aureus CACIA-1.46HGO.</title>
        <authorList>
            <person name="Evangelista-Martinez Z."/>
        </authorList>
    </citation>
    <scope>NUCLEOTIDE SEQUENCE [LARGE SCALE GENOMIC DNA]</scope>
    <source>
        <strain evidence="2 3">CACIA-1.46HGO</strain>
    </source>
</reference>
<evidence type="ECO:0000256" key="1">
    <source>
        <dbReference type="SAM" id="MobiDB-lite"/>
    </source>
</evidence>
<dbReference type="EMBL" id="JBGOSP010000060">
    <property type="protein sequence ID" value="MFA3843424.1"/>
    <property type="molecule type" value="Genomic_DNA"/>
</dbReference>
<dbReference type="RefSeq" id="WP_372567252.1">
    <property type="nucleotide sequence ID" value="NZ_JBGOSP010000060.1"/>
</dbReference>
<evidence type="ECO:0000313" key="3">
    <source>
        <dbReference type="Proteomes" id="UP001571476"/>
    </source>
</evidence>
<protein>
    <submittedName>
        <fullName evidence="2">Uncharacterized protein</fullName>
    </submittedName>
</protein>
<keyword evidence="3" id="KW-1185">Reference proteome</keyword>
<comment type="caution">
    <text evidence="2">The sequence shown here is derived from an EMBL/GenBank/DDBJ whole genome shotgun (WGS) entry which is preliminary data.</text>
</comment>
<evidence type="ECO:0000313" key="2">
    <source>
        <dbReference type="EMBL" id="MFA3843424.1"/>
    </source>
</evidence>
<organism evidence="2 3">
    <name type="scientific">Streptomyces aureus</name>
    <dbReference type="NCBI Taxonomy" id="193461"/>
    <lineage>
        <taxon>Bacteria</taxon>
        <taxon>Bacillati</taxon>
        <taxon>Actinomycetota</taxon>
        <taxon>Actinomycetes</taxon>
        <taxon>Kitasatosporales</taxon>
        <taxon>Streptomycetaceae</taxon>
        <taxon>Streptomyces</taxon>
    </lineage>
</organism>